<dbReference type="AlphaFoldDB" id="A0A0G1QC29"/>
<dbReference type="Gene3D" id="1.20.58.1000">
    <property type="entry name" value="Metal-sensitive repressor, helix protomer"/>
    <property type="match status" value="1"/>
</dbReference>
<dbReference type="GO" id="GO:0046872">
    <property type="term" value="F:metal ion binding"/>
    <property type="evidence" value="ECO:0007669"/>
    <property type="project" value="InterPro"/>
</dbReference>
<dbReference type="EMBL" id="LCLJ01000010">
    <property type="protein sequence ID" value="KKU15283.1"/>
    <property type="molecule type" value="Genomic_DNA"/>
</dbReference>
<evidence type="ECO:0008006" key="3">
    <source>
        <dbReference type="Google" id="ProtNLM"/>
    </source>
</evidence>
<accession>A0A0G1QC29</accession>
<reference evidence="1 2" key="1">
    <citation type="journal article" date="2015" name="Nature">
        <title>rRNA introns, odd ribosomes, and small enigmatic genomes across a large radiation of phyla.</title>
        <authorList>
            <person name="Brown C.T."/>
            <person name="Hug L.A."/>
            <person name="Thomas B.C."/>
            <person name="Sharon I."/>
            <person name="Castelle C.J."/>
            <person name="Singh A."/>
            <person name="Wilkins M.J."/>
            <person name="Williams K.H."/>
            <person name="Banfield J.F."/>
        </authorList>
    </citation>
    <scope>NUCLEOTIDE SEQUENCE [LARGE SCALE GENOMIC DNA]</scope>
</reference>
<sequence length="95" mass="10913">MLLGMKYIKDENKGRIVRRLKLIEGQVRGLQRMVERGIYCIDVITQTSAVKQGLSNVEDLLLENHLSGCILEQVKSGQTKKAKEEILKVYKLKRK</sequence>
<name>A0A0G1QC29_9BACT</name>
<dbReference type="GO" id="GO:0003677">
    <property type="term" value="F:DNA binding"/>
    <property type="evidence" value="ECO:0007669"/>
    <property type="project" value="InterPro"/>
</dbReference>
<evidence type="ECO:0000313" key="2">
    <source>
        <dbReference type="Proteomes" id="UP000034727"/>
    </source>
</evidence>
<dbReference type="Proteomes" id="UP000034727">
    <property type="component" value="Unassembled WGS sequence"/>
</dbReference>
<dbReference type="CDD" id="cd10148">
    <property type="entry name" value="CsoR-like_DUF156"/>
    <property type="match status" value="1"/>
</dbReference>
<organism evidence="1 2">
    <name type="scientific">Candidatus Jorgensenbacteria bacterium GW2011_GWA2_45_9</name>
    <dbReference type="NCBI Taxonomy" id="1618663"/>
    <lineage>
        <taxon>Bacteria</taxon>
        <taxon>Candidatus Joergenseniibacteriota</taxon>
    </lineage>
</organism>
<dbReference type="PANTHER" id="PTHR33677:SF3">
    <property type="entry name" value="COPPER-SENSING TRANSCRIPTIONAL REPRESSOR RICR"/>
    <property type="match status" value="1"/>
</dbReference>
<dbReference type="PANTHER" id="PTHR33677">
    <property type="entry name" value="TRANSCRIPTIONAL REPRESSOR FRMR-RELATED"/>
    <property type="match status" value="1"/>
</dbReference>
<dbReference type="GO" id="GO:0045892">
    <property type="term" value="P:negative regulation of DNA-templated transcription"/>
    <property type="evidence" value="ECO:0007669"/>
    <property type="project" value="UniProtKB-ARBA"/>
</dbReference>
<proteinExistence type="predicted"/>
<gene>
    <name evidence="1" type="ORF">UX22_C0010G0009</name>
</gene>
<evidence type="ECO:0000313" key="1">
    <source>
        <dbReference type="EMBL" id="KKU15283.1"/>
    </source>
</evidence>
<dbReference type="InterPro" id="IPR003735">
    <property type="entry name" value="Metal_Tscrpt_repr"/>
</dbReference>
<dbReference type="Pfam" id="PF02583">
    <property type="entry name" value="Trns_repr_metal"/>
    <property type="match status" value="1"/>
</dbReference>
<comment type="caution">
    <text evidence="1">The sequence shown here is derived from an EMBL/GenBank/DDBJ whole genome shotgun (WGS) entry which is preliminary data.</text>
</comment>
<dbReference type="InterPro" id="IPR038390">
    <property type="entry name" value="Metal_Tscrpt_repr_sf"/>
</dbReference>
<protein>
    <recommendedName>
        <fullName evidence="3">Copper-sensing transcriptional repressor csoR</fullName>
    </recommendedName>
</protein>